<reference evidence="1" key="1">
    <citation type="submission" date="2020-05" db="EMBL/GenBank/DDBJ databases">
        <authorList>
            <person name="Chiriac C."/>
            <person name="Salcher M."/>
            <person name="Ghai R."/>
            <person name="Kavagutti S V."/>
        </authorList>
    </citation>
    <scope>NUCLEOTIDE SEQUENCE</scope>
</reference>
<dbReference type="AlphaFoldDB" id="A0A6J6UCU9"/>
<evidence type="ECO:0000313" key="1">
    <source>
        <dbReference type="EMBL" id="CAB4756387.1"/>
    </source>
</evidence>
<protein>
    <submittedName>
        <fullName evidence="1">Unannotated protein</fullName>
    </submittedName>
</protein>
<accession>A0A6J6UCU9</accession>
<proteinExistence type="predicted"/>
<sequence length="386" mass="42175">MLDRKSVVHCCSDTKSWSINFLKERENLAAELIKRALPENLRGRFTLIDATDEPVARVALHEGSLDFIPIWAGEGFPKDVEAALAVNARAVAQRPEHVVVTARRLSSGARAFLEGRRISWTDGTGDAHIEAPPAFLIVREHDAVRRQRVHPLFRWAASTGALAEYLLAGLTQDPGSLPPSSDGHTAVRIPPSGQLADVIAWSPGQVSKCLQGFDGQGWTVKTGPTRGRGAGREFVDPGAMLTSWGVWYAQRANQCQGAHGLWRDVDDFVRQHLQGALVDGEWAVSGWLALAQTAPFATDVPNLTCYLAAEVYDDELDRLMSDLELRRVSAGPRVTFVRAEPQVLAQRRDEKGVPLVSKIRLFGDLLKAGARGADAADHLRESSIGF</sequence>
<name>A0A6J6UCU9_9ZZZZ</name>
<gene>
    <name evidence="1" type="ORF">UFOPK2786_01582</name>
</gene>
<dbReference type="EMBL" id="CAEZYW010000291">
    <property type="protein sequence ID" value="CAB4756387.1"/>
    <property type="molecule type" value="Genomic_DNA"/>
</dbReference>
<organism evidence="1">
    <name type="scientific">freshwater metagenome</name>
    <dbReference type="NCBI Taxonomy" id="449393"/>
    <lineage>
        <taxon>unclassified sequences</taxon>
        <taxon>metagenomes</taxon>
        <taxon>ecological metagenomes</taxon>
    </lineage>
</organism>